<proteinExistence type="predicted"/>
<sequence>MSVRPRLDDPAALVALLDQLSASPAVRAALSAKGFASLGSLAFAVSDPSDADEVRLFIRSALSLSDTDDAALVSADSSCLRRLLFEASSAAPPKPGSASGGVLPAPSPSASSNKIAVPDLLHLRKSFLSKYPGELLTPDSAPSVDFLSLLKSHHDSKQPLWIPWRQRTSESDATRWEEARRPRNDRQLLRSLLDADAEPSSASVSLNMQGPPDPVLRRSLSLFATALAMLDLVHLATIKKFNDRFLHLSLTPPMDPSLRGPSLQEIVLADRSVWVSVSELIRDHGWSLSDALNEVAFCRGEMANLLQATTSSDTAQVPAAAAGGRTGPDQYVSLLCLSGLFLDSDAGIASLIGTLLGLHLRDDFWCLSDGQRVLQMVPCFSSETWTLDGWVIRRRDLSAGDLLYLIGPSRWHELTEEEKLCVMSLEHCKLAVSCPVLQHRLSIAMAVELSSEEEAAPDAVGSSLGLAGLQASLRRFFQPSHPDAQKPVQFSPGPSKYVGRPLSQQMKNLIARVAEEQAVEQKEGQKRSWGGSPKGKTSGRQEIPVAVRASLVQEMELSVASNQFSDETEFFSHFARKFSLQKRKVKDLWNRRTLVKKTAQRHKLSKKPYKFSGSRGSRKGALGRRYKGLRMPGAGRKHSFPHLLDELRSWFHEMRSYGNQVLRVDLYNYYIHLFETERTRLQAQLSDPKMLLPQRAPLQLKISEIEKQLASQKKSEKAKMPSHMAVFRQGSLACCCSDETTLGQHVSKPKQFISERQNLAVLFADQVPLWIKAGSEKELFADFERAPTSQAALRQDLKALHEQQLSGKQQVESALVVEHADSTGDAGQRQLRSRKDMFAFFYVREAALAGLNSAGEPTGAVYKSLIITAGPHCRLSNISEGGTWFSDESFEWRGKMVTHKKGVSVGRLMEPWRALRAKKPHLFEHICVMSQPSSNADSIILSWVAQELSEEFPALLVQRDCLGASFSESVSQAHFLGNTIQTLIAPKMTDFSRRFRALCRSTMAEKRSLGSKALRDAGKSDIWTAFIDDIAETIVSAQQATAEDASEWVLAGLRRNGLLAYRPVNGTLQPAEDSTPSFKELPQSSARLRSEWMAPRFSWLKDGIPSEPDWSLIPGTAAAQELLDWDVSHGDKNPEEDYLCDMGALPPTLRWECLESGLLKLPPALLQKAWKREASLADEEKARLLSKKVHWQLVSQAKKSLSDKFKEAMRKKLMDISRQQAAQLVAGKTKLKALSAAKVSAPQQGPLCGQQVRICVEMLPSHHVGQEGSCKSHVSQKVFLPGFGSAMGTLTLPEDHVVLVSPTWKTPFVWQPLRLSRVFKKEVLLSCGLWCEDDSFVPEPVEVTHAKKTLMLLDQHLNSGWFLLKEHFGQKGLLDVFFVDACLLAFLLLEHEKGEHLVSHLQKQWDEHSVLYVPIYTKDPYHWSLLILSKDSENKAVLADSLKKDAAPREAATLIKNLLMSNEVPLTMLFTGAQTSDDCGFWILAFMVEHLSERRGEGPKARGSQHAVVAELKGKLSIFTAQLRAEHGKLFQERENFLMDQASQLKAASDRAKKLAKAASDAKGKLSDLQKAALKVVKEGSTPDLSDLGQEALLDIERVKTLGDPKICSRCHWQSGCPSCDVWKC</sequence>
<feature type="region of interest" description="Disordered" evidence="1">
    <location>
        <begin position="518"/>
        <end position="542"/>
    </location>
</feature>
<dbReference type="EMBL" id="LSRX01001336">
    <property type="protein sequence ID" value="OLP80881.1"/>
    <property type="molecule type" value="Genomic_DNA"/>
</dbReference>
<gene>
    <name evidence="2" type="ORF">AK812_SmicGene38646</name>
</gene>
<evidence type="ECO:0008006" key="4">
    <source>
        <dbReference type="Google" id="ProtNLM"/>
    </source>
</evidence>
<evidence type="ECO:0000313" key="3">
    <source>
        <dbReference type="Proteomes" id="UP000186817"/>
    </source>
</evidence>
<evidence type="ECO:0000313" key="2">
    <source>
        <dbReference type="EMBL" id="OLP80881.1"/>
    </source>
</evidence>
<feature type="compositionally biased region" description="Low complexity" evidence="1">
    <location>
        <begin position="89"/>
        <end position="101"/>
    </location>
</feature>
<feature type="region of interest" description="Disordered" evidence="1">
    <location>
        <begin position="89"/>
        <end position="109"/>
    </location>
</feature>
<protein>
    <recommendedName>
        <fullName evidence="4">Ubiquitin-like protease family profile domain-containing protein</fullName>
    </recommendedName>
</protein>
<dbReference type="OrthoDB" id="419779at2759"/>
<reference evidence="2 3" key="1">
    <citation type="submission" date="2016-02" db="EMBL/GenBank/DDBJ databases">
        <title>Genome analysis of coral dinoflagellate symbionts highlights evolutionary adaptations to a symbiotic lifestyle.</title>
        <authorList>
            <person name="Aranda M."/>
            <person name="Li Y."/>
            <person name="Liew Y.J."/>
            <person name="Baumgarten S."/>
            <person name="Simakov O."/>
            <person name="Wilson M."/>
            <person name="Piel J."/>
            <person name="Ashoor H."/>
            <person name="Bougouffa S."/>
            <person name="Bajic V.B."/>
            <person name="Ryu T."/>
            <person name="Ravasi T."/>
            <person name="Bayer T."/>
            <person name="Micklem G."/>
            <person name="Kim H."/>
            <person name="Bhak J."/>
            <person name="Lajeunesse T.C."/>
            <person name="Voolstra C.R."/>
        </authorList>
    </citation>
    <scope>NUCLEOTIDE SEQUENCE [LARGE SCALE GENOMIC DNA]</scope>
    <source>
        <strain evidence="2 3">CCMP2467</strain>
    </source>
</reference>
<evidence type="ECO:0000256" key="1">
    <source>
        <dbReference type="SAM" id="MobiDB-lite"/>
    </source>
</evidence>
<dbReference type="Gene3D" id="3.40.395.10">
    <property type="entry name" value="Adenoviral Proteinase, Chain A"/>
    <property type="match status" value="1"/>
</dbReference>
<comment type="caution">
    <text evidence="2">The sequence shown here is derived from an EMBL/GenBank/DDBJ whole genome shotgun (WGS) entry which is preliminary data.</text>
</comment>
<organism evidence="2 3">
    <name type="scientific">Symbiodinium microadriaticum</name>
    <name type="common">Dinoflagellate</name>
    <name type="synonym">Zooxanthella microadriatica</name>
    <dbReference type="NCBI Taxonomy" id="2951"/>
    <lineage>
        <taxon>Eukaryota</taxon>
        <taxon>Sar</taxon>
        <taxon>Alveolata</taxon>
        <taxon>Dinophyceae</taxon>
        <taxon>Suessiales</taxon>
        <taxon>Symbiodiniaceae</taxon>
        <taxon>Symbiodinium</taxon>
    </lineage>
</organism>
<dbReference type="InterPro" id="IPR038765">
    <property type="entry name" value="Papain-like_cys_pep_sf"/>
</dbReference>
<accession>A0A1Q9CD90</accession>
<name>A0A1Q9CD90_SYMMI</name>
<dbReference type="Proteomes" id="UP000186817">
    <property type="component" value="Unassembled WGS sequence"/>
</dbReference>
<dbReference type="SUPFAM" id="SSF54001">
    <property type="entry name" value="Cysteine proteinases"/>
    <property type="match status" value="1"/>
</dbReference>
<keyword evidence="3" id="KW-1185">Reference proteome</keyword>